<evidence type="ECO:0000256" key="1">
    <source>
        <dbReference type="SAM" id="MobiDB-lite"/>
    </source>
</evidence>
<dbReference type="EMBL" id="DF848054">
    <property type="protein sequence ID" value="GAT53013.1"/>
    <property type="molecule type" value="Genomic_DNA"/>
</dbReference>
<keyword evidence="3" id="KW-1185">Reference proteome</keyword>
<accession>A0ABQ0LPH7</accession>
<feature type="region of interest" description="Disordered" evidence="1">
    <location>
        <begin position="300"/>
        <end position="319"/>
    </location>
</feature>
<proteinExistence type="predicted"/>
<dbReference type="Proteomes" id="UP000815677">
    <property type="component" value="Unassembled WGS sequence"/>
</dbReference>
<evidence type="ECO:0000313" key="3">
    <source>
        <dbReference type="Proteomes" id="UP000815677"/>
    </source>
</evidence>
<reference evidence="2" key="1">
    <citation type="submission" date="2014-09" db="EMBL/GenBank/DDBJ databases">
        <title>Genome sequence of the luminous mushroom Mycena chlorophos for searching fungal bioluminescence genes.</title>
        <authorList>
            <person name="Tanaka Y."/>
            <person name="Kasuga D."/>
            <person name="Oba Y."/>
            <person name="Hase S."/>
            <person name="Sato K."/>
            <person name="Oba Y."/>
            <person name="Sakakibara Y."/>
        </authorList>
    </citation>
    <scope>NUCLEOTIDE SEQUENCE</scope>
</reference>
<sequence>MASPRAAWAKARDNDVVIEDGHDYGESVSETRRIETQREHTKDRFNRALAEVERLERLLGTPRWSPDDEEFKQAEKLVVKRNYHKALDELEGAAVAQAFESERLHVPGTGFNMRGLIQKALQRRYKTIENKRLRFNECSRALSPPGLTIELEDLDNENFVSHLALLRPSRIDISQQPWAKPGSSARIAMDLDFQLERADKEMRRVSIETKRWWTWMVDESEYLRRYEEFLSHENPSLAFHIRLQRKVRERFDRAHQKHLQKLVQAGMPAEFLQHGRSLDRTRHEAAVFRIAAPLVEGAAEEDGDVEMSDAEEVEVEKIG</sequence>
<name>A0ABQ0LPH7_MYCCL</name>
<organism evidence="2 3">
    <name type="scientific">Mycena chlorophos</name>
    <name type="common">Agaric fungus</name>
    <name type="synonym">Agaricus chlorophos</name>
    <dbReference type="NCBI Taxonomy" id="658473"/>
    <lineage>
        <taxon>Eukaryota</taxon>
        <taxon>Fungi</taxon>
        <taxon>Dikarya</taxon>
        <taxon>Basidiomycota</taxon>
        <taxon>Agaricomycotina</taxon>
        <taxon>Agaricomycetes</taxon>
        <taxon>Agaricomycetidae</taxon>
        <taxon>Agaricales</taxon>
        <taxon>Marasmiineae</taxon>
        <taxon>Mycenaceae</taxon>
        <taxon>Mycena</taxon>
    </lineage>
</organism>
<evidence type="ECO:0000313" key="2">
    <source>
        <dbReference type="EMBL" id="GAT53013.1"/>
    </source>
</evidence>
<protein>
    <submittedName>
        <fullName evidence="2">Uncharacterized protein</fullName>
    </submittedName>
</protein>
<gene>
    <name evidence="2" type="ORF">MCHLO_10018</name>
</gene>